<keyword evidence="4 8" id="KW-0611">Plant defense</keyword>
<evidence type="ECO:0000256" key="6">
    <source>
        <dbReference type="ARBA" id="ARBA00023136"/>
    </source>
</evidence>
<keyword evidence="7 8" id="KW-0568">Pathogenesis-related protein</keyword>
<keyword evidence="3 8" id="KW-0812">Transmembrane</keyword>
<keyword evidence="5 8" id="KW-1133">Transmembrane helix</keyword>
<accession>A0AAN7QS70</accession>
<dbReference type="Proteomes" id="UP001345219">
    <property type="component" value="Chromosome 14"/>
</dbReference>
<name>A0AAN7QS70_9MYRT</name>
<evidence type="ECO:0000256" key="8">
    <source>
        <dbReference type="RuleBase" id="RU280816"/>
    </source>
</evidence>
<feature type="transmembrane region" description="Helical" evidence="10">
    <location>
        <begin position="253"/>
        <end position="271"/>
    </location>
</feature>
<gene>
    <name evidence="8" type="primary">MLO</name>
    <name evidence="11" type="ORF">SAY87_017791</name>
</gene>
<evidence type="ECO:0000256" key="4">
    <source>
        <dbReference type="ARBA" id="ARBA00022821"/>
    </source>
</evidence>
<keyword evidence="6 8" id="KW-0472">Membrane</keyword>
<feature type="transmembrane region" description="Helical" evidence="10">
    <location>
        <begin position="18"/>
        <end position="39"/>
    </location>
</feature>
<reference evidence="11 12" key="1">
    <citation type="journal article" date="2023" name="Hortic Res">
        <title>Pangenome of water caltrop reveals structural variations and asymmetric subgenome divergence after allopolyploidization.</title>
        <authorList>
            <person name="Zhang X."/>
            <person name="Chen Y."/>
            <person name="Wang L."/>
            <person name="Yuan Y."/>
            <person name="Fang M."/>
            <person name="Shi L."/>
            <person name="Lu R."/>
            <person name="Comes H.P."/>
            <person name="Ma Y."/>
            <person name="Chen Y."/>
            <person name="Huang G."/>
            <person name="Zhou Y."/>
            <person name="Zheng Z."/>
            <person name="Qiu Y."/>
        </authorList>
    </citation>
    <scope>NUCLEOTIDE SEQUENCE [LARGE SCALE GENOMIC DNA]</scope>
    <source>
        <tissue evidence="11">Roots</tissue>
    </source>
</reference>
<feature type="transmembrane region" description="Helical" evidence="10">
    <location>
        <begin position="228"/>
        <end position="247"/>
    </location>
</feature>
<evidence type="ECO:0000256" key="10">
    <source>
        <dbReference type="SAM" id="Phobius"/>
    </source>
</evidence>
<dbReference type="InterPro" id="IPR004326">
    <property type="entry name" value="Mlo"/>
</dbReference>
<comment type="domain">
    <text evidence="8">The C-terminus contains a calmodulin-binding domain, which binds calmodulin in a calcium-dependent fashion.</text>
</comment>
<feature type="transmembrane region" description="Helical" evidence="10">
    <location>
        <begin position="351"/>
        <end position="372"/>
    </location>
</feature>
<feature type="compositionally biased region" description="Polar residues" evidence="9">
    <location>
        <begin position="430"/>
        <end position="439"/>
    </location>
</feature>
<evidence type="ECO:0000256" key="9">
    <source>
        <dbReference type="SAM" id="MobiDB-lite"/>
    </source>
</evidence>
<evidence type="ECO:0000256" key="5">
    <source>
        <dbReference type="ARBA" id="ARBA00022989"/>
    </source>
</evidence>
<organism evidence="11 12">
    <name type="scientific">Trapa incisa</name>
    <dbReference type="NCBI Taxonomy" id="236973"/>
    <lineage>
        <taxon>Eukaryota</taxon>
        <taxon>Viridiplantae</taxon>
        <taxon>Streptophyta</taxon>
        <taxon>Embryophyta</taxon>
        <taxon>Tracheophyta</taxon>
        <taxon>Spermatophyta</taxon>
        <taxon>Magnoliopsida</taxon>
        <taxon>eudicotyledons</taxon>
        <taxon>Gunneridae</taxon>
        <taxon>Pentapetalae</taxon>
        <taxon>rosids</taxon>
        <taxon>malvids</taxon>
        <taxon>Myrtales</taxon>
        <taxon>Lythraceae</taxon>
        <taxon>Trapa</taxon>
    </lineage>
</organism>
<dbReference type="GO" id="GO:0005516">
    <property type="term" value="F:calmodulin binding"/>
    <property type="evidence" value="ECO:0007669"/>
    <property type="project" value="UniProtKB-KW"/>
</dbReference>
<feature type="region of interest" description="Disordered" evidence="9">
    <location>
        <begin position="405"/>
        <end position="452"/>
    </location>
</feature>
<comment type="function">
    <text evidence="8">May be involved in modulation of pathogen defense and leaf cell death.</text>
</comment>
<evidence type="ECO:0000256" key="2">
    <source>
        <dbReference type="ARBA" id="ARBA00006574"/>
    </source>
</evidence>
<dbReference type="PANTHER" id="PTHR31942:SF54">
    <property type="entry name" value="MLO-LIKE PROTEIN 13"/>
    <property type="match status" value="1"/>
</dbReference>
<dbReference type="Pfam" id="PF03094">
    <property type="entry name" value="Mlo"/>
    <property type="match status" value="2"/>
</dbReference>
<keyword evidence="12" id="KW-1185">Reference proteome</keyword>
<dbReference type="GO" id="GO:0016020">
    <property type="term" value="C:membrane"/>
    <property type="evidence" value="ECO:0007669"/>
    <property type="project" value="UniProtKB-SubCell"/>
</dbReference>
<comment type="similarity">
    <text evidence="2 8">Belongs to the MLO family.</text>
</comment>
<feature type="transmembrane region" description="Helical" evidence="10">
    <location>
        <begin position="307"/>
        <end position="331"/>
    </location>
</feature>
<keyword evidence="8" id="KW-0112">Calmodulin-binding</keyword>
<protein>
    <recommendedName>
        <fullName evidence="8">MLO-like protein</fullName>
    </recommendedName>
</protein>
<dbReference type="GO" id="GO:0006952">
    <property type="term" value="P:defense response"/>
    <property type="evidence" value="ECO:0007669"/>
    <property type="project" value="UniProtKB-KW"/>
</dbReference>
<dbReference type="AlphaFoldDB" id="A0AAN7QS70"/>
<evidence type="ECO:0000313" key="12">
    <source>
        <dbReference type="Proteomes" id="UP001345219"/>
    </source>
</evidence>
<sequence length="452" mass="52035">MEAGDGGESRGLEYTPTWIVAGVSFLIILISLCVQRALYRLGKILKHKKQDALYKALEKLKEACYPAKLIKAQRHLHLLQCTSSPIMKIAPEGIFCLQAQTRTPVHPKKNQSQSFSTLPEDASSEMQIQQWKHWEKSIQRAGEKTPSMHKEETLQHEILFMRRAGVYWRKAAVVSWTIAFCKQFYDSVTKSDYIALRRGFIQKHCPLYPSFDFHKYMSRAVDADFKKIVGISAFLWMFTIVFLLLNVEGWHTYFWLSFLPLILLLLVGAKLEHIIIRLAQETRTDKADRESAEVKPSDDHFWFGKPVIVLHLIHFILFQNSFEIAFFFWIWCTYGFHSCIMEKFGYIIPRLMIGALVQVLCSYSTLPLYALVAQMGSSFNKDGMFEDHMQASFSNWVNVIRGRGGGDDDRPSRSEASTQPRDHKLVTELNEISQDSESCSVHLHSIRDSPVP</sequence>
<dbReference type="PANTHER" id="PTHR31942">
    <property type="entry name" value="MLO-LIKE PROTEIN 1"/>
    <property type="match status" value="1"/>
</dbReference>
<comment type="subcellular location">
    <subcellularLocation>
        <location evidence="1 8">Membrane</location>
        <topology evidence="1 8">Multi-pass membrane protein</topology>
    </subcellularLocation>
</comment>
<evidence type="ECO:0000256" key="1">
    <source>
        <dbReference type="ARBA" id="ARBA00004141"/>
    </source>
</evidence>
<comment type="caution">
    <text evidence="11">The sequence shown here is derived from an EMBL/GenBank/DDBJ whole genome shotgun (WGS) entry which is preliminary data.</text>
</comment>
<proteinExistence type="inferred from homology"/>
<evidence type="ECO:0000256" key="3">
    <source>
        <dbReference type="ARBA" id="ARBA00022692"/>
    </source>
</evidence>
<dbReference type="EMBL" id="JAXIOK010000002">
    <property type="protein sequence ID" value="KAK4777604.1"/>
    <property type="molecule type" value="Genomic_DNA"/>
</dbReference>
<evidence type="ECO:0000313" key="11">
    <source>
        <dbReference type="EMBL" id="KAK4777604.1"/>
    </source>
</evidence>
<evidence type="ECO:0000256" key="7">
    <source>
        <dbReference type="ARBA" id="ARBA00023265"/>
    </source>
</evidence>